<dbReference type="GO" id="GO:0000381">
    <property type="term" value="P:regulation of alternative mRNA splicing, via spliceosome"/>
    <property type="evidence" value="ECO:0007669"/>
    <property type="project" value="TreeGrafter"/>
</dbReference>
<reference evidence="9 10" key="1">
    <citation type="journal article" date="2017" name="Mycologia">
        <title>Bifiguratus adelaidae, gen. et sp. nov., a new member of Mucoromycotina in endophytic and soil-dwelling habitats.</title>
        <authorList>
            <person name="Torres-Cruz T.J."/>
            <person name="Billingsley Tobias T.L."/>
            <person name="Almatruk M."/>
            <person name="Hesse C."/>
            <person name="Kuske C.R."/>
            <person name="Desiro A."/>
            <person name="Benucci G.M."/>
            <person name="Bonito G."/>
            <person name="Stajich J.E."/>
            <person name="Dunlap C."/>
            <person name="Arnold A.E."/>
            <person name="Porras-Alfaro A."/>
        </authorList>
    </citation>
    <scope>NUCLEOTIDE SEQUENCE [LARGE SCALE GENOMIC DNA]</scope>
    <source>
        <strain evidence="9 10">AZ0501</strain>
    </source>
</reference>
<keyword evidence="2" id="KW-0507">mRNA processing</keyword>
<dbReference type="OrthoDB" id="5411533at2759"/>
<dbReference type="InterPro" id="IPR035979">
    <property type="entry name" value="RBD_domain_sf"/>
</dbReference>
<keyword evidence="5" id="KW-0539">Nucleus</keyword>
<evidence type="ECO:0000256" key="5">
    <source>
        <dbReference type="ARBA" id="ARBA00023242"/>
    </source>
</evidence>
<dbReference type="SUPFAM" id="SSF54928">
    <property type="entry name" value="RNA-binding domain, RBD"/>
    <property type="match status" value="2"/>
</dbReference>
<feature type="domain" description="RRM" evidence="8">
    <location>
        <begin position="252"/>
        <end position="330"/>
    </location>
</feature>
<dbReference type="GO" id="GO:0071011">
    <property type="term" value="C:precatalytic spliceosome"/>
    <property type="evidence" value="ECO:0007669"/>
    <property type="project" value="TreeGrafter"/>
</dbReference>
<keyword evidence="10" id="KW-1185">Reference proteome</keyword>
<proteinExistence type="predicted"/>
<evidence type="ECO:0000256" key="7">
    <source>
        <dbReference type="SAM" id="MobiDB-lite"/>
    </source>
</evidence>
<dbReference type="Proteomes" id="UP000242875">
    <property type="component" value="Unassembled WGS sequence"/>
</dbReference>
<dbReference type="GO" id="GO:0006376">
    <property type="term" value="P:mRNA splice site recognition"/>
    <property type="evidence" value="ECO:0007669"/>
    <property type="project" value="TreeGrafter"/>
</dbReference>
<accession>A0A261Y0R4</accession>
<dbReference type="InterPro" id="IPR012677">
    <property type="entry name" value="Nucleotide-bd_a/b_plait_sf"/>
</dbReference>
<protein>
    <recommendedName>
        <fullName evidence="8">RRM domain-containing protein</fullName>
    </recommendedName>
</protein>
<evidence type="ECO:0000256" key="6">
    <source>
        <dbReference type="PROSITE-ProRule" id="PRU00176"/>
    </source>
</evidence>
<dbReference type="Gene3D" id="3.30.70.330">
    <property type="match status" value="3"/>
</dbReference>
<keyword evidence="3 6" id="KW-0694">RNA-binding</keyword>
<dbReference type="AlphaFoldDB" id="A0A261Y0R4"/>
<dbReference type="GO" id="GO:0071013">
    <property type="term" value="C:catalytic step 2 spliceosome"/>
    <property type="evidence" value="ECO:0007669"/>
    <property type="project" value="TreeGrafter"/>
</dbReference>
<dbReference type="InterPro" id="IPR051974">
    <property type="entry name" value="PUF60_regulator"/>
</dbReference>
<sequence>MDEEESKSSPKRILEDENMEEYPAKRFRSESQTTQGAGDQERSPHAASQSSKTPKPSAMDHDISRSEASDKRSTTSGSSNESKHSPAADIPVMTLNEDQKARLERAKAYAKEMQPILRQMVAKSSPSTPPSTSALLASLTGVSNNQAIAEQRALSILSRIWIGSINFELDETHVQAGFSQFGEIKSISMSPIDPATGRHKGYCFIQYETPEAAQMALEEMDGQDFGGRQLKVGRPNNFTPMAATGLPEPNPARLYISNINEHISEENMSSIFEAFGTVKACVLVPNLITRKHKGYGFIEFEDASSAETAKAALNNLEVGGLKLRLFRAIVGTALPEGMKALDKAPNGAVGGLTAIPAAALSALDKANATVADAIAKTSNTREMSSAQAQSAAAARIAQDLVARNRPTYMENVALEENVAIGANQRLSIMQKLAASREAHSPVLLVRNAVPISEVDQSLQEDFAEECGKQGKVTKVIIKALAEGNEEAESAGLGSDSGRYVGDGDVRIFVQYAETSAAQRAQKVFDGRWFGGRRLKATLYDLKKFQNGDYWS</sequence>
<evidence type="ECO:0000313" key="9">
    <source>
        <dbReference type="EMBL" id="OZJ04176.1"/>
    </source>
</evidence>
<dbReference type="EMBL" id="MVBO01000050">
    <property type="protein sequence ID" value="OZJ04176.1"/>
    <property type="molecule type" value="Genomic_DNA"/>
</dbReference>
<evidence type="ECO:0000259" key="8">
    <source>
        <dbReference type="PROSITE" id="PS50102"/>
    </source>
</evidence>
<dbReference type="PROSITE" id="PS50102">
    <property type="entry name" value="RRM"/>
    <property type="match status" value="2"/>
</dbReference>
<name>A0A261Y0R4_9FUNG</name>
<evidence type="ECO:0000256" key="2">
    <source>
        <dbReference type="ARBA" id="ARBA00022664"/>
    </source>
</evidence>
<dbReference type="InterPro" id="IPR003954">
    <property type="entry name" value="RRM_euk-type"/>
</dbReference>
<dbReference type="PANTHER" id="PTHR47330:SF1">
    <property type="entry name" value="POLY(U)-BINDING-SPLICING FACTOR PUF60"/>
    <property type="match status" value="1"/>
</dbReference>
<organism evidence="9 10">
    <name type="scientific">Bifiguratus adelaidae</name>
    <dbReference type="NCBI Taxonomy" id="1938954"/>
    <lineage>
        <taxon>Eukaryota</taxon>
        <taxon>Fungi</taxon>
        <taxon>Fungi incertae sedis</taxon>
        <taxon>Mucoromycota</taxon>
        <taxon>Mucoromycotina</taxon>
        <taxon>Endogonomycetes</taxon>
        <taxon>Endogonales</taxon>
        <taxon>Endogonales incertae sedis</taxon>
        <taxon>Bifiguratus</taxon>
    </lineage>
</organism>
<dbReference type="SMART" id="SM00361">
    <property type="entry name" value="RRM_1"/>
    <property type="match status" value="3"/>
</dbReference>
<dbReference type="GO" id="GO:0003723">
    <property type="term" value="F:RNA binding"/>
    <property type="evidence" value="ECO:0007669"/>
    <property type="project" value="UniProtKB-UniRule"/>
</dbReference>
<feature type="compositionally biased region" description="Basic and acidic residues" evidence="7">
    <location>
        <begin position="58"/>
        <end position="73"/>
    </location>
</feature>
<feature type="domain" description="RRM" evidence="8">
    <location>
        <begin position="158"/>
        <end position="237"/>
    </location>
</feature>
<evidence type="ECO:0000256" key="1">
    <source>
        <dbReference type="ARBA" id="ARBA00004123"/>
    </source>
</evidence>
<feature type="compositionally biased region" description="Basic and acidic residues" evidence="7">
    <location>
        <begin position="1"/>
        <end position="15"/>
    </location>
</feature>
<dbReference type="GO" id="GO:0000380">
    <property type="term" value="P:alternative mRNA splicing, via spliceosome"/>
    <property type="evidence" value="ECO:0007669"/>
    <property type="project" value="TreeGrafter"/>
</dbReference>
<evidence type="ECO:0000256" key="4">
    <source>
        <dbReference type="ARBA" id="ARBA00023187"/>
    </source>
</evidence>
<feature type="region of interest" description="Disordered" evidence="7">
    <location>
        <begin position="1"/>
        <end position="94"/>
    </location>
</feature>
<keyword evidence="4" id="KW-0508">mRNA splicing</keyword>
<dbReference type="PANTHER" id="PTHR47330">
    <property type="entry name" value="POLY(U)-BINDING-SPLICING FACTOR PUF60-B-RELATED"/>
    <property type="match status" value="1"/>
</dbReference>
<dbReference type="FunFam" id="3.30.70.330:FF:000382">
    <property type="entry name" value="G-patch domain-containing protein"/>
    <property type="match status" value="1"/>
</dbReference>
<dbReference type="SMART" id="SM00360">
    <property type="entry name" value="RRM"/>
    <property type="match status" value="3"/>
</dbReference>
<evidence type="ECO:0000313" key="10">
    <source>
        <dbReference type="Proteomes" id="UP000242875"/>
    </source>
</evidence>
<gene>
    <name evidence="9" type="ORF">BZG36_02173</name>
</gene>
<evidence type="ECO:0000256" key="3">
    <source>
        <dbReference type="ARBA" id="ARBA00022884"/>
    </source>
</evidence>
<comment type="subcellular location">
    <subcellularLocation>
        <location evidence="1">Nucleus</location>
    </subcellularLocation>
</comment>
<comment type="caution">
    <text evidence="9">The sequence shown here is derived from an EMBL/GenBank/DDBJ whole genome shotgun (WGS) entry which is preliminary data.</text>
</comment>
<dbReference type="Pfam" id="PF00076">
    <property type="entry name" value="RRM_1"/>
    <property type="match status" value="2"/>
</dbReference>
<dbReference type="InterPro" id="IPR000504">
    <property type="entry name" value="RRM_dom"/>
</dbReference>